<sequence>MITQEQIPKVLDHTVYDTNGDKIGDIRHVFLDDATGRPEWLCVRTGLFGTRETFVPTRSAELVSDHVEVGYDKDRIRHAPHVDVDARGHLSAAEERELYQYYDIDWTWESADRPGGAAEPGGGPARAREGGRHERGRPQAESGRHERGRPGAESAGLQGPAMTRSEEHLRVSTESHEAGRARLHKYVVTEQEQVTVPVSHEEVRLEREPITPENRDAALSGPEISEAEQEIILTEEQVVVSKETTPVERVRATKERIVEQETVGGEVRKERIELEVDEETGRKRPKNR</sequence>
<dbReference type="PANTHER" id="PTHR38463">
    <property type="entry name" value="STRESS RESPONSE PROTEIN YSNF"/>
    <property type="match status" value="1"/>
</dbReference>
<feature type="compositionally biased region" description="Basic and acidic residues" evidence="1">
    <location>
        <begin position="126"/>
        <end position="150"/>
    </location>
</feature>
<dbReference type="SUPFAM" id="SSF50346">
    <property type="entry name" value="PRC-barrel domain"/>
    <property type="match status" value="1"/>
</dbReference>
<evidence type="ECO:0000256" key="1">
    <source>
        <dbReference type="SAM" id="MobiDB-lite"/>
    </source>
</evidence>
<dbReference type="InterPro" id="IPR052967">
    <property type="entry name" value="Stress_Response_Assoc"/>
</dbReference>
<dbReference type="Pfam" id="PF09557">
    <property type="entry name" value="DUF2382"/>
    <property type="match status" value="1"/>
</dbReference>
<dbReference type="PANTHER" id="PTHR38463:SF1">
    <property type="entry name" value="STRESS RESPONSE PROTEIN YSNF"/>
    <property type="match status" value="1"/>
</dbReference>
<proteinExistence type="predicted"/>
<dbReference type="OrthoDB" id="3712018at2"/>
<dbReference type="Pfam" id="PF05239">
    <property type="entry name" value="PRC"/>
    <property type="match status" value="1"/>
</dbReference>
<keyword evidence="5" id="KW-1185">Reference proteome</keyword>
<organism evidence="4 5">
    <name type="scientific">Actinomadura craniellae</name>
    <dbReference type="NCBI Taxonomy" id="2231787"/>
    <lineage>
        <taxon>Bacteria</taxon>
        <taxon>Bacillati</taxon>
        <taxon>Actinomycetota</taxon>
        <taxon>Actinomycetes</taxon>
        <taxon>Streptosporangiales</taxon>
        <taxon>Thermomonosporaceae</taxon>
        <taxon>Actinomadura</taxon>
    </lineage>
</organism>
<feature type="region of interest" description="Disordered" evidence="1">
    <location>
        <begin position="112"/>
        <end position="180"/>
    </location>
</feature>
<dbReference type="InterPro" id="IPR011033">
    <property type="entry name" value="PRC_barrel-like_sf"/>
</dbReference>
<dbReference type="RefSeq" id="WP_111863848.1">
    <property type="nucleotide sequence ID" value="NZ_QLYX01000002.1"/>
</dbReference>
<dbReference type="Gene3D" id="3.90.50.10">
    <property type="entry name" value="Photosynthetic Reaction Center, subunit H, domain 2"/>
    <property type="match status" value="1"/>
</dbReference>
<dbReference type="Proteomes" id="UP000251891">
    <property type="component" value="Unassembled WGS sequence"/>
</dbReference>
<dbReference type="InterPro" id="IPR014747">
    <property type="entry name" value="Bac_photo_RC_H_C"/>
</dbReference>
<evidence type="ECO:0000259" key="2">
    <source>
        <dbReference type="Pfam" id="PF05239"/>
    </source>
</evidence>
<gene>
    <name evidence="4" type="ORF">DPM19_06495</name>
</gene>
<feature type="compositionally biased region" description="Basic and acidic residues" evidence="1">
    <location>
        <begin position="164"/>
        <end position="180"/>
    </location>
</feature>
<dbReference type="GO" id="GO:0030077">
    <property type="term" value="C:plasma membrane light-harvesting complex"/>
    <property type="evidence" value="ECO:0007669"/>
    <property type="project" value="InterPro"/>
</dbReference>
<evidence type="ECO:0000313" key="4">
    <source>
        <dbReference type="EMBL" id="RAY16509.1"/>
    </source>
</evidence>
<feature type="domain" description="DUF2382" evidence="3">
    <location>
        <begin position="162"/>
        <end position="273"/>
    </location>
</feature>
<dbReference type="AlphaFoldDB" id="A0A365HBU1"/>
<comment type="caution">
    <text evidence="4">The sequence shown here is derived from an EMBL/GenBank/DDBJ whole genome shotgun (WGS) entry which is preliminary data.</text>
</comment>
<dbReference type="InterPro" id="IPR019060">
    <property type="entry name" value="DUF2382"/>
</dbReference>
<evidence type="ECO:0000313" key="5">
    <source>
        <dbReference type="Proteomes" id="UP000251891"/>
    </source>
</evidence>
<reference evidence="4 5" key="1">
    <citation type="submission" date="2018-06" db="EMBL/GenBank/DDBJ databases">
        <title>Actinomadura craniellae sp. nov. isolated from marine sponge Craniella sp.</title>
        <authorList>
            <person name="Li L."/>
            <person name="Xu Q.H."/>
            <person name="Lin H.W."/>
            <person name="Lu Y.H."/>
        </authorList>
    </citation>
    <scope>NUCLEOTIDE SEQUENCE [LARGE SCALE GENOMIC DNA]</scope>
    <source>
        <strain evidence="4 5">LHW63021</strain>
    </source>
</reference>
<feature type="domain" description="PRC-barrel" evidence="2">
    <location>
        <begin position="8"/>
        <end position="75"/>
    </location>
</feature>
<dbReference type="InterPro" id="IPR027275">
    <property type="entry name" value="PRC-brl_dom"/>
</dbReference>
<dbReference type="EMBL" id="QLYX01000002">
    <property type="protein sequence ID" value="RAY16509.1"/>
    <property type="molecule type" value="Genomic_DNA"/>
</dbReference>
<accession>A0A365HBU1</accession>
<protein>
    <submittedName>
        <fullName evidence="4">Photosystem reaction center subunit H</fullName>
    </submittedName>
</protein>
<name>A0A365HBU1_9ACTN</name>
<evidence type="ECO:0000259" key="3">
    <source>
        <dbReference type="Pfam" id="PF09557"/>
    </source>
</evidence>
<dbReference type="GO" id="GO:0019684">
    <property type="term" value="P:photosynthesis, light reaction"/>
    <property type="evidence" value="ECO:0007669"/>
    <property type="project" value="InterPro"/>
</dbReference>
<feature type="region of interest" description="Disordered" evidence="1">
    <location>
        <begin position="202"/>
        <end position="222"/>
    </location>
</feature>
<feature type="compositionally biased region" description="Basic and acidic residues" evidence="1">
    <location>
        <begin position="202"/>
        <end position="216"/>
    </location>
</feature>